<dbReference type="EMBL" id="BMWS01000011">
    <property type="protein sequence ID" value="GGX17569.1"/>
    <property type="molecule type" value="Genomic_DNA"/>
</dbReference>
<gene>
    <name evidence="1" type="ORF">GCM10007384_18700</name>
</gene>
<protein>
    <submittedName>
        <fullName evidence="1">Uncharacterized protein</fullName>
    </submittedName>
</protein>
<comment type="caution">
    <text evidence="1">The sequence shown here is derived from an EMBL/GenBank/DDBJ whole genome shotgun (WGS) entry which is preliminary data.</text>
</comment>
<keyword evidence="2" id="KW-1185">Reference proteome</keyword>
<name>A0A918JVH4_9FLAO</name>
<accession>A0A918JVH4</accession>
<evidence type="ECO:0000313" key="1">
    <source>
        <dbReference type="EMBL" id="GGX17569.1"/>
    </source>
</evidence>
<sequence>MCCERLEKKYTVWILEAITKASGESFSKANGGDNITNSTRTSVYKRNGGALSSHSGWIGYFRPINYTKKL</sequence>
<organism evidence="1 2">
    <name type="scientific">Aquimarina muelleri</name>
    <dbReference type="NCBI Taxonomy" id="279356"/>
    <lineage>
        <taxon>Bacteria</taxon>
        <taxon>Pseudomonadati</taxon>
        <taxon>Bacteroidota</taxon>
        <taxon>Flavobacteriia</taxon>
        <taxon>Flavobacteriales</taxon>
        <taxon>Flavobacteriaceae</taxon>
        <taxon>Aquimarina</taxon>
    </lineage>
</organism>
<proteinExistence type="predicted"/>
<evidence type="ECO:0000313" key="2">
    <source>
        <dbReference type="Proteomes" id="UP000601108"/>
    </source>
</evidence>
<dbReference type="AlphaFoldDB" id="A0A918JVH4"/>
<dbReference type="Proteomes" id="UP000601108">
    <property type="component" value="Unassembled WGS sequence"/>
</dbReference>
<reference evidence="1 2" key="1">
    <citation type="journal article" date="2014" name="Int. J. Syst. Evol. Microbiol.">
        <title>Complete genome sequence of Corynebacterium casei LMG S-19264T (=DSM 44701T), isolated from a smear-ripened cheese.</title>
        <authorList>
            <consortium name="US DOE Joint Genome Institute (JGI-PGF)"/>
            <person name="Walter F."/>
            <person name="Albersmeier A."/>
            <person name="Kalinowski J."/>
            <person name="Ruckert C."/>
        </authorList>
    </citation>
    <scope>NUCLEOTIDE SEQUENCE [LARGE SCALE GENOMIC DNA]</scope>
    <source>
        <strain evidence="1 2">KCTC 12285</strain>
    </source>
</reference>